<dbReference type="EMBL" id="AP026801">
    <property type="protein sequence ID" value="BDR56667.1"/>
    <property type="molecule type" value="Genomic_DNA"/>
</dbReference>
<feature type="transmembrane region" description="Helical" evidence="6">
    <location>
        <begin position="176"/>
        <end position="197"/>
    </location>
</feature>
<dbReference type="Pfam" id="PF02588">
    <property type="entry name" value="YitT_membrane"/>
    <property type="match status" value="1"/>
</dbReference>
<dbReference type="Pfam" id="PF10035">
    <property type="entry name" value="DUF2179"/>
    <property type="match status" value="1"/>
</dbReference>
<dbReference type="InterPro" id="IPR051461">
    <property type="entry name" value="UPF0750_membrane"/>
</dbReference>
<name>A0AAU9DIP5_9LACO</name>
<protein>
    <submittedName>
        <fullName evidence="8">Membrane protein</fullName>
    </submittedName>
</protein>
<evidence type="ECO:0000256" key="4">
    <source>
        <dbReference type="ARBA" id="ARBA00022989"/>
    </source>
</evidence>
<accession>A0AAU9DIP5</accession>
<evidence type="ECO:0000313" key="9">
    <source>
        <dbReference type="Proteomes" id="UP001321804"/>
    </source>
</evidence>
<evidence type="ECO:0000256" key="5">
    <source>
        <dbReference type="ARBA" id="ARBA00023136"/>
    </source>
</evidence>
<evidence type="ECO:0000259" key="7">
    <source>
        <dbReference type="Pfam" id="PF10035"/>
    </source>
</evidence>
<evidence type="ECO:0000256" key="6">
    <source>
        <dbReference type="SAM" id="Phobius"/>
    </source>
</evidence>
<sequence>MKKIQVNLNKNFFTQLLVICIAIEIISISINFFYAPINIAAGGATGISILVSAAFGWNRSIVVLLINILMIILAACFLGKKVVAKIAIGSFLLPLFMAITPSFKVVEDNVLAMVIGGAVFGFGVALLYHVDASAGGTSVPPLILKKYFHINPSVTLLVIDTIVTFFNIFVDGSNAFFLATFSLVITSMVMNYIMLGFDHKIMLNIMSENHLEEIKQLIDQASEQGYTIFDVRGGKNGDGKEMLMVVTSNNDYPDLVSSILTVDSKAFLVTYNISEVRNGFLNSN</sequence>
<keyword evidence="9" id="KW-1185">Reference proteome</keyword>
<feature type="transmembrane region" description="Helical" evidence="6">
    <location>
        <begin position="86"/>
        <end position="104"/>
    </location>
</feature>
<dbReference type="PIRSF" id="PIRSF006483">
    <property type="entry name" value="Membrane_protein_YitT"/>
    <property type="match status" value="1"/>
</dbReference>
<dbReference type="GO" id="GO:0005886">
    <property type="term" value="C:plasma membrane"/>
    <property type="evidence" value="ECO:0007669"/>
    <property type="project" value="UniProtKB-SubCell"/>
</dbReference>
<feature type="transmembrane region" description="Helical" evidence="6">
    <location>
        <begin position="61"/>
        <end position="79"/>
    </location>
</feature>
<proteinExistence type="predicted"/>
<dbReference type="InterPro" id="IPR015867">
    <property type="entry name" value="N-reg_PII/ATP_PRibTrfase_C"/>
</dbReference>
<dbReference type="PANTHER" id="PTHR33545:SF9">
    <property type="entry name" value="UPF0750 MEMBRANE PROTEIN YITE"/>
    <property type="match status" value="1"/>
</dbReference>
<dbReference type="KEGG" id="xak:KIMC2_12290"/>
<keyword evidence="5 6" id="KW-0472">Membrane</keyword>
<evidence type="ECO:0000313" key="8">
    <source>
        <dbReference type="EMBL" id="BDR56667.1"/>
    </source>
</evidence>
<keyword evidence="2" id="KW-1003">Cell membrane</keyword>
<feature type="transmembrane region" description="Helical" evidence="6">
    <location>
        <begin position="110"/>
        <end position="130"/>
    </location>
</feature>
<dbReference type="InterPro" id="IPR003740">
    <property type="entry name" value="YitT"/>
</dbReference>
<dbReference type="AlphaFoldDB" id="A0AAU9DIP5"/>
<evidence type="ECO:0000256" key="1">
    <source>
        <dbReference type="ARBA" id="ARBA00004651"/>
    </source>
</evidence>
<keyword evidence="4 6" id="KW-1133">Transmembrane helix</keyword>
<gene>
    <name evidence="8" type="ORF">KIMC2_12290</name>
</gene>
<evidence type="ECO:0000256" key="3">
    <source>
        <dbReference type="ARBA" id="ARBA00022692"/>
    </source>
</evidence>
<evidence type="ECO:0000256" key="2">
    <source>
        <dbReference type="ARBA" id="ARBA00022475"/>
    </source>
</evidence>
<keyword evidence="3 6" id="KW-0812">Transmembrane</keyword>
<comment type="subcellular location">
    <subcellularLocation>
        <location evidence="1">Cell membrane</location>
        <topology evidence="1">Multi-pass membrane protein</topology>
    </subcellularLocation>
</comment>
<dbReference type="Gene3D" id="3.30.70.120">
    <property type="match status" value="1"/>
</dbReference>
<dbReference type="Proteomes" id="UP001321804">
    <property type="component" value="Chromosome"/>
</dbReference>
<reference evidence="8 9" key="1">
    <citation type="journal article" date="2023" name="Microbiol. Spectr.">
        <title>Symbiosis of Carpenter Bees with Uncharacterized Lactic Acid Bacteria Showing NAD Auxotrophy.</title>
        <authorList>
            <person name="Kawasaki S."/>
            <person name="Ozawa K."/>
            <person name="Mori T."/>
            <person name="Yamamoto A."/>
            <person name="Ito M."/>
            <person name="Ohkuma M."/>
            <person name="Sakamoto M."/>
            <person name="Matsutani M."/>
        </authorList>
    </citation>
    <scope>NUCLEOTIDE SEQUENCE [LARGE SCALE GENOMIC DNA]</scope>
    <source>
        <strain evidence="8 9">KimC2</strain>
    </source>
</reference>
<organism evidence="8 9">
    <name type="scientific">Xylocopilactobacillus apis</name>
    <dbReference type="NCBI Taxonomy" id="2932183"/>
    <lineage>
        <taxon>Bacteria</taxon>
        <taxon>Bacillati</taxon>
        <taxon>Bacillota</taxon>
        <taxon>Bacilli</taxon>
        <taxon>Lactobacillales</taxon>
        <taxon>Lactobacillaceae</taxon>
        <taxon>Xylocopilactobacillus</taxon>
    </lineage>
</organism>
<feature type="transmembrane region" description="Helical" evidence="6">
    <location>
        <begin position="150"/>
        <end position="170"/>
    </location>
</feature>
<dbReference type="InterPro" id="IPR019264">
    <property type="entry name" value="DUF2179"/>
</dbReference>
<dbReference type="PANTHER" id="PTHR33545">
    <property type="entry name" value="UPF0750 MEMBRANE PROTEIN YITT-RELATED"/>
    <property type="match status" value="1"/>
</dbReference>
<feature type="transmembrane region" description="Helical" evidence="6">
    <location>
        <begin position="12"/>
        <end position="30"/>
    </location>
</feature>
<feature type="domain" description="DUF2179" evidence="7">
    <location>
        <begin position="225"/>
        <end position="277"/>
    </location>
</feature>